<evidence type="ECO:0000256" key="5">
    <source>
        <dbReference type="ARBA" id="ARBA00022989"/>
    </source>
</evidence>
<feature type="region of interest" description="Disordered" evidence="7">
    <location>
        <begin position="1055"/>
        <end position="1354"/>
    </location>
</feature>
<feature type="compositionally biased region" description="Polar residues" evidence="7">
    <location>
        <begin position="760"/>
        <end position="769"/>
    </location>
</feature>
<keyword evidence="6 8" id="KW-0472">Membrane</keyword>
<sequence>MSTESPSSSLLSLPPSGVSSTKSIQISLSSPSTLVPHRPRPKYTSSLRRSSLYYSFSRLPSTSYPFMLLLFTIALFAGSARSVLISTFDNCLDDGIVNSPTHLQFHPLVVAAAFGTKNPDLLQITVWGNVTGTNLSDSGKRHRRDLRGSGGNFRPKVEDREGESDKGWPWLEARQTVTNESVLTDQPGASNWGLANFRNPTFDSGIRYNISGSIVSEDSDWGQNIATTLQPTVQIASFNTQIPVVSFCPSSGRTDNVSNSCPMNSTLTIASYSDAHNLTVLMRELPSFTWQHQFTSGYSFSSIDTTFIIVLGNLDKTKVGCIHVETTPMLGKSNDAALTWVPAGILALVALGTVLAAMLNPWVGTTDIFRWSSNHGMDEDMIRLVTPGFADCLQWLQFFVLTGSLSLSYPGFYQPVVSRVAWSALLFNTSFFSHNPISQQRWAGDGLYALDATAYGFERVAQAVGLQTVDDIWVCVMAFFGVVAIGTVVMPQLWFAGRWIVRKAMGHEEGDLTNKNLPFTFGMLNRITYTYFLAPILATSTFVLTTPGRSSNTIVALAATLVFVILAVAVLLTIRIWNHRPRSTLFDNLPTLLTFGTFYNTYREKNLKFFIIQLFVNISRAIAFGALQPSGIAQITILAICEIVLILTVCGIKPYAPATSMNAWQTIFAAIRLLTILLMMAFVPSMDAQDAAKSWIGYVILVIHAMVLIFGFFFMAVQTLLELFIRGCGGADEGEAARGGLAKVFGMRQLSRRKHKQHRNSSSIINVSTHNEHKMPSATNTRPAGVSTHSRSGSSAVLLGGPGVSMGAPGMMDVGSQSNHHHHTGSGGTGFTPTTPGNASNFSYMGAAAGPPLVLDTGVTAVAGPYYRPPRARGGTYGPGNPGGGSGSDSCSPGAKSRGSWGSGMWGATDAQGGVQRSSQGSLPNGPEDLWNQGPGSASGTGTPQGGAVGGSGGALGPLAHRHTDSSLTAGSVRNSAPIDYAVRESDGYYGVRGPALNDQPGRRLGTGPADPTGPVAIAKGWLWGRLGWGFRGKKERGFTVVRSSRAPEEVLDAEREAKGIGMAVTSQTPPVPDESDDNDSEDDTGDEEEAGKRSKRQRRRKTASPLGHLTGNSNSRRKSLSLISQNTDSESDGEGGGEAAGPSSRMLEKQPAAAYDGSNNIGLRHQDSIKPKVPRKSSKRRSVTYLTSLNSNSPANNRSSPRQSPEQEQQLLQSTSPPGSPIQTRVPHHPYNPPPPLRPSLHPRHPQYDTRNLTPTQHNSSPSGRLPFTAASSSQEGQESIHTRSISTSSSLLPPPPEITADDNALSRPPSVGTVHRYRMEDSLRNSEVVEGGRSGSLVSEGGGGYRGDSAWR</sequence>
<proteinExistence type="inferred from homology"/>
<dbReference type="PANTHER" id="PTHR31145">
    <property type="entry name" value="INTEGRAL MEMBRANE PROTEIN (AFU_ORTHOLOGUE AFUA_7G01610)"/>
    <property type="match status" value="1"/>
</dbReference>
<feature type="region of interest" description="Disordered" evidence="7">
    <location>
        <begin position="750"/>
        <end position="834"/>
    </location>
</feature>
<feature type="compositionally biased region" description="Basic residues" evidence="7">
    <location>
        <begin position="1173"/>
        <end position="1183"/>
    </location>
</feature>
<evidence type="ECO:0000256" key="8">
    <source>
        <dbReference type="SAM" id="Phobius"/>
    </source>
</evidence>
<dbReference type="GO" id="GO:0016020">
    <property type="term" value="C:membrane"/>
    <property type="evidence" value="ECO:0007669"/>
    <property type="project" value="UniProtKB-SubCell"/>
</dbReference>
<feature type="compositionally biased region" description="Low complexity" evidence="7">
    <location>
        <begin position="1189"/>
        <end position="1218"/>
    </location>
</feature>
<feature type="compositionally biased region" description="Basic residues" evidence="7">
    <location>
        <begin position="1094"/>
        <end position="1103"/>
    </location>
</feature>
<dbReference type="InterPro" id="IPR032800">
    <property type="entry name" value="TRP_N"/>
</dbReference>
<reference evidence="10 11" key="1">
    <citation type="submission" date="2017-04" db="EMBL/GenBank/DDBJ databases">
        <title>Draft genome sequence of Tuber borchii Vittad., a whitish edible truffle.</title>
        <authorList>
            <consortium name="DOE Joint Genome Institute"/>
            <person name="Murat C."/>
            <person name="Kuo A."/>
            <person name="Barry K.W."/>
            <person name="Clum A."/>
            <person name="Dockter R.B."/>
            <person name="Fauchery L."/>
            <person name="Iotti M."/>
            <person name="Kohler A."/>
            <person name="Labutti K."/>
            <person name="Lindquist E.A."/>
            <person name="Lipzen A."/>
            <person name="Ohm R.A."/>
            <person name="Wang M."/>
            <person name="Grigoriev I.V."/>
            <person name="Zambonelli A."/>
            <person name="Martin F.M."/>
        </authorList>
    </citation>
    <scope>NUCLEOTIDE SEQUENCE [LARGE SCALE GENOMIC DNA]</scope>
    <source>
        <strain evidence="10 11">Tbo3840</strain>
    </source>
</reference>
<dbReference type="STRING" id="42251.A0A2T6ZZD1"/>
<keyword evidence="3 8" id="KW-0812">Transmembrane</keyword>
<dbReference type="InterPro" id="IPR040241">
    <property type="entry name" value="TRP_Flc/Pkd2-like"/>
</dbReference>
<dbReference type="InterPro" id="IPR010308">
    <property type="entry name" value="TRP_C"/>
</dbReference>
<evidence type="ECO:0000256" key="6">
    <source>
        <dbReference type="ARBA" id="ARBA00023136"/>
    </source>
</evidence>
<keyword evidence="11" id="KW-1185">Reference proteome</keyword>
<comment type="caution">
    <text evidence="10">The sequence shown here is derived from an EMBL/GenBank/DDBJ whole genome shotgun (WGS) entry which is preliminary data.</text>
</comment>
<dbReference type="Pfam" id="PF06011">
    <property type="entry name" value="TRP"/>
    <property type="match status" value="1"/>
</dbReference>
<evidence type="ECO:0000256" key="3">
    <source>
        <dbReference type="ARBA" id="ARBA00022692"/>
    </source>
</evidence>
<feature type="compositionally biased region" description="Polar residues" evidence="7">
    <location>
        <begin position="1250"/>
        <end position="1264"/>
    </location>
</feature>
<feature type="compositionally biased region" description="Polar residues" evidence="7">
    <location>
        <begin position="777"/>
        <end position="795"/>
    </location>
</feature>
<feature type="compositionally biased region" description="Basic residues" evidence="7">
    <location>
        <begin position="750"/>
        <end position="759"/>
    </location>
</feature>
<feature type="transmembrane region" description="Helical" evidence="8">
    <location>
        <begin position="337"/>
        <end position="359"/>
    </location>
</feature>
<dbReference type="GO" id="GO:0055085">
    <property type="term" value="P:transmembrane transport"/>
    <property type="evidence" value="ECO:0007669"/>
    <property type="project" value="TreeGrafter"/>
</dbReference>
<feature type="transmembrane region" description="Helical" evidence="8">
    <location>
        <begin position="632"/>
        <end position="652"/>
    </location>
</feature>
<organism evidence="10 11">
    <name type="scientific">Tuber borchii</name>
    <name type="common">White truffle</name>
    <dbReference type="NCBI Taxonomy" id="42251"/>
    <lineage>
        <taxon>Eukaryota</taxon>
        <taxon>Fungi</taxon>
        <taxon>Dikarya</taxon>
        <taxon>Ascomycota</taxon>
        <taxon>Pezizomycotina</taxon>
        <taxon>Pezizomycetes</taxon>
        <taxon>Pezizales</taxon>
        <taxon>Tuberaceae</taxon>
        <taxon>Tuber</taxon>
    </lineage>
</organism>
<feature type="region of interest" description="Disordered" evidence="7">
    <location>
        <begin position="136"/>
        <end position="166"/>
    </location>
</feature>
<feature type="transmembrane region" description="Helical" evidence="8">
    <location>
        <begin position="472"/>
        <end position="495"/>
    </location>
</feature>
<feature type="transmembrane region" description="Helical" evidence="8">
    <location>
        <begin position="664"/>
        <end position="683"/>
    </location>
</feature>
<evidence type="ECO:0000256" key="7">
    <source>
        <dbReference type="SAM" id="MobiDB-lite"/>
    </source>
</evidence>
<evidence type="ECO:0000256" key="2">
    <source>
        <dbReference type="ARBA" id="ARBA00010642"/>
    </source>
</evidence>
<feature type="transmembrane region" description="Helical" evidence="8">
    <location>
        <begin position="529"/>
        <end position="548"/>
    </location>
</feature>
<feature type="compositionally biased region" description="Gly residues" evidence="7">
    <location>
        <begin position="937"/>
        <end position="956"/>
    </location>
</feature>
<keyword evidence="4" id="KW-0732">Signal</keyword>
<keyword evidence="5 8" id="KW-1133">Transmembrane helix</keyword>
<accession>A0A2T6ZZD1</accession>
<evidence type="ECO:0000256" key="1">
    <source>
        <dbReference type="ARBA" id="ARBA00004141"/>
    </source>
</evidence>
<feature type="region of interest" description="Disordered" evidence="7">
    <location>
        <begin position="1"/>
        <end position="23"/>
    </location>
</feature>
<protein>
    <recommendedName>
        <fullName evidence="9">ML-like domain-containing protein</fullName>
    </recommendedName>
</protein>
<feature type="region of interest" description="Disordered" evidence="7">
    <location>
        <begin position="992"/>
        <end position="1015"/>
    </location>
</feature>
<dbReference type="OrthoDB" id="5312224at2759"/>
<evidence type="ECO:0000256" key="4">
    <source>
        <dbReference type="ARBA" id="ARBA00022729"/>
    </source>
</evidence>
<evidence type="ECO:0000259" key="9">
    <source>
        <dbReference type="SMART" id="SM01320"/>
    </source>
</evidence>
<gene>
    <name evidence="10" type="ORF">B9Z19DRAFT_973281</name>
</gene>
<feature type="transmembrane region" description="Helical" evidence="8">
    <location>
        <begin position="64"/>
        <end position="84"/>
    </location>
</feature>
<comment type="similarity">
    <text evidence="2">Belongs to the transient receptor potential (TRP) ion channel family.</text>
</comment>
<dbReference type="SMART" id="SM01320">
    <property type="entry name" value="TRP_N"/>
    <property type="match status" value="1"/>
</dbReference>
<dbReference type="Proteomes" id="UP000244722">
    <property type="component" value="Unassembled WGS sequence"/>
</dbReference>
<feature type="compositionally biased region" description="Basic and acidic residues" evidence="7">
    <location>
        <begin position="155"/>
        <end position="166"/>
    </location>
</feature>
<comment type="subcellular location">
    <subcellularLocation>
        <location evidence="1">Membrane</location>
        <topology evidence="1">Multi-pass membrane protein</topology>
    </subcellularLocation>
</comment>
<feature type="region of interest" description="Disordered" evidence="7">
    <location>
        <begin position="870"/>
        <end position="972"/>
    </location>
</feature>
<evidence type="ECO:0000313" key="10">
    <source>
        <dbReference type="EMBL" id="PUU80858.1"/>
    </source>
</evidence>
<feature type="compositionally biased region" description="Gly residues" evidence="7">
    <location>
        <begin position="875"/>
        <end position="887"/>
    </location>
</feature>
<name>A0A2T6ZZD1_TUBBO</name>
<feature type="transmembrane region" description="Helical" evidence="8">
    <location>
        <begin position="554"/>
        <end position="574"/>
    </location>
</feature>
<feature type="transmembrane region" description="Helical" evidence="8">
    <location>
        <begin position="695"/>
        <end position="717"/>
    </location>
</feature>
<feature type="domain" description="ML-like" evidence="9">
    <location>
        <begin position="81"/>
        <end position="333"/>
    </location>
</feature>
<feature type="compositionally biased region" description="Low complexity" evidence="7">
    <location>
        <begin position="1284"/>
        <end position="1293"/>
    </location>
</feature>
<dbReference type="EMBL" id="NESQ01000055">
    <property type="protein sequence ID" value="PUU80858.1"/>
    <property type="molecule type" value="Genomic_DNA"/>
</dbReference>
<evidence type="ECO:0000313" key="11">
    <source>
        <dbReference type="Proteomes" id="UP000244722"/>
    </source>
</evidence>
<dbReference type="PANTHER" id="PTHR31145:SF6">
    <property type="entry name" value="INTEGRAL MEMBRANE PROTEIN (AFU_ORTHOLOGUE AFUA_7G01610)"/>
    <property type="match status" value="1"/>
</dbReference>
<feature type="compositionally biased region" description="Acidic residues" evidence="7">
    <location>
        <begin position="1074"/>
        <end position="1090"/>
    </location>
</feature>